<evidence type="ECO:0000256" key="2">
    <source>
        <dbReference type="SAM" id="MobiDB-lite"/>
    </source>
</evidence>
<keyword evidence="1" id="KW-0175">Coiled coil</keyword>
<dbReference type="OrthoDB" id="1931973at2"/>
<dbReference type="RefSeq" id="WP_080021566.1">
    <property type="nucleotide sequence ID" value="NZ_LTAY01000010.1"/>
</dbReference>
<feature type="region of interest" description="Disordered" evidence="2">
    <location>
        <begin position="142"/>
        <end position="162"/>
    </location>
</feature>
<evidence type="ECO:0000256" key="1">
    <source>
        <dbReference type="SAM" id="Coils"/>
    </source>
</evidence>
<evidence type="ECO:0000313" key="4">
    <source>
        <dbReference type="Proteomes" id="UP000191448"/>
    </source>
</evidence>
<reference evidence="3 4" key="1">
    <citation type="submission" date="2016-02" db="EMBL/GenBank/DDBJ databases">
        <title>Genome sequence of Clostridium thermobutyricum DSM 4928.</title>
        <authorList>
            <person name="Poehlein A."/>
            <person name="Daniel R."/>
        </authorList>
    </citation>
    <scope>NUCLEOTIDE SEQUENCE [LARGE SCALE GENOMIC DNA]</scope>
    <source>
        <strain evidence="3 4">DSM 4928</strain>
    </source>
</reference>
<feature type="coiled-coil region" evidence="1">
    <location>
        <begin position="214"/>
        <end position="285"/>
    </location>
</feature>
<dbReference type="Proteomes" id="UP000191448">
    <property type="component" value="Unassembled WGS sequence"/>
</dbReference>
<dbReference type="Pfam" id="PF04350">
    <property type="entry name" value="PilO"/>
    <property type="match status" value="1"/>
</dbReference>
<dbReference type="AlphaFoldDB" id="A0A1V4T054"/>
<evidence type="ECO:0000313" key="3">
    <source>
        <dbReference type="EMBL" id="OPX50866.1"/>
    </source>
</evidence>
<comment type="caution">
    <text evidence="3">The sequence shown here is derived from an EMBL/GenBank/DDBJ whole genome shotgun (WGS) entry which is preliminary data.</text>
</comment>
<dbReference type="InterPro" id="IPR014717">
    <property type="entry name" value="Transl_elong_EF1B/ribsomal_bS6"/>
</dbReference>
<sequence length="328" mass="37657">MFSKKKDNNKLKVKKSLPKFEVSKNEKILLGLVATGVVGYGVYAFLFEPISEKIKPLEQEVKSLQATVNSRKNIDEQLIETKKILSEKEKEYKQVVIKIPETDKYPEISKDLHTLALNNNIEINSVTFGQPTVINYGEATEANASQASGGEKTENSEENVNNEEKYNKLIQAKNGFYKYTITVNYEGAYNHALNFVKAMERQEQILELTNITLSEKQETEEMDKEKEIDSLNEEVAKLTDKITDLIAKRTVELDAIRKVELQGEIQTYQVERENLKDRIKNIREGNISGQKYTVTGGTITFDYYTRGEIKQENHKFNNNKYGKNDLFK</sequence>
<dbReference type="GO" id="GO:0043107">
    <property type="term" value="P:type IV pilus-dependent motility"/>
    <property type="evidence" value="ECO:0007669"/>
    <property type="project" value="InterPro"/>
</dbReference>
<gene>
    <name evidence="3" type="ORF">CLTHE_01460</name>
</gene>
<protein>
    <submittedName>
        <fullName evidence="3">Pilus assembly protein, PilO</fullName>
    </submittedName>
</protein>
<dbReference type="InterPro" id="IPR007445">
    <property type="entry name" value="PilO"/>
</dbReference>
<organism evidence="3 4">
    <name type="scientific">Clostridium thermobutyricum DSM 4928</name>
    <dbReference type="NCBI Taxonomy" id="1121339"/>
    <lineage>
        <taxon>Bacteria</taxon>
        <taxon>Bacillati</taxon>
        <taxon>Bacillota</taxon>
        <taxon>Clostridia</taxon>
        <taxon>Eubacteriales</taxon>
        <taxon>Clostridiaceae</taxon>
        <taxon>Clostridium</taxon>
    </lineage>
</organism>
<proteinExistence type="predicted"/>
<name>A0A1V4T054_9CLOT</name>
<accession>A0A1V4T054</accession>
<dbReference type="GO" id="GO:0043683">
    <property type="term" value="P:type IV pilus assembly"/>
    <property type="evidence" value="ECO:0007669"/>
    <property type="project" value="InterPro"/>
</dbReference>
<dbReference type="Gene3D" id="3.30.70.60">
    <property type="match status" value="1"/>
</dbReference>
<dbReference type="EMBL" id="LTAY01000010">
    <property type="protein sequence ID" value="OPX50866.1"/>
    <property type="molecule type" value="Genomic_DNA"/>
</dbReference>